<dbReference type="SUPFAM" id="SSF53098">
    <property type="entry name" value="Ribonuclease H-like"/>
    <property type="match status" value="1"/>
</dbReference>
<dbReference type="EMBL" id="QJKJ01003197">
    <property type="protein sequence ID" value="RDX99589.1"/>
    <property type="molecule type" value="Genomic_DNA"/>
</dbReference>
<dbReference type="OrthoDB" id="430476at2759"/>
<dbReference type="InterPro" id="IPR012337">
    <property type="entry name" value="RNaseH-like_sf"/>
</dbReference>
<dbReference type="PANTHER" id="PTHR42648">
    <property type="entry name" value="TRANSPOSASE, PUTATIVE-RELATED"/>
    <property type="match status" value="1"/>
</dbReference>
<dbReference type="STRING" id="157652.A0A371H9Z5"/>
<dbReference type="Proteomes" id="UP000257109">
    <property type="component" value="Unassembled WGS sequence"/>
</dbReference>
<evidence type="ECO:0000259" key="1">
    <source>
        <dbReference type="Pfam" id="PF13976"/>
    </source>
</evidence>
<dbReference type="InterPro" id="IPR025724">
    <property type="entry name" value="GAG-pre-integrase_dom"/>
</dbReference>
<organism evidence="2 3">
    <name type="scientific">Mucuna pruriens</name>
    <name type="common">Velvet bean</name>
    <name type="synonym">Dolichos pruriens</name>
    <dbReference type="NCBI Taxonomy" id="157652"/>
    <lineage>
        <taxon>Eukaryota</taxon>
        <taxon>Viridiplantae</taxon>
        <taxon>Streptophyta</taxon>
        <taxon>Embryophyta</taxon>
        <taxon>Tracheophyta</taxon>
        <taxon>Spermatophyta</taxon>
        <taxon>Magnoliopsida</taxon>
        <taxon>eudicotyledons</taxon>
        <taxon>Gunneridae</taxon>
        <taxon>Pentapetalae</taxon>
        <taxon>rosids</taxon>
        <taxon>fabids</taxon>
        <taxon>Fabales</taxon>
        <taxon>Fabaceae</taxon>
        <taxon>Papilionoideae</taxon>
        <taxon>50 kb inversion clade</taxon>
        <taxon>NPAAA clade</taxon>
        <taxon>indigoferoid/millettioid clade</taxon>
        <taxon>Phaseoleae</taxon>
        <taxon>Mucuna</taxon>
    </lineage>
</organism>
<comment type="caution">
    <text evidence="2">The sequence shown here is derived from an EMBL/GenBank/DDBJ whole genome shotgun (WGS) entry which is preliminary data.</text>
</comment>
<dbReference type="GO" id="GO:0003676">
    <property type="term" value="F:nucleic acid binding"/>
    <property type="evidence" value="ECO:0007669"/>
    <property type="project" value="InterPro"/>
</dbReference>
<feature type="non-terminal residue" evidence="2">
    <location>
        <position position="1"/>
    </location>
</feature>
<name>A0A371H9Z5_MUCPR</name>
<gene>
    <name evidence="2" type="ORF">CR513_17343</name>
</gene>
<dbReference type="InterPro" id="IPR039537">
    <property type="entry name" value="Retrotran_Ty1/copia-like"/>
</dbReference>
<feature type="domain" description="GAG-pre-integrase" evidence="1">
    <location>
        <begin position="169"/>
        <end position="213"/>
    </location>
</feature>
<dbReference type="Pfam" id="PF13976">
    <property type="entry name" value="gag_pre-integrs"/>
    <property type="match status" value="1"/>
</dbReference>
<accession>A0A371H9Z5</accession>
<keyword evidence="3" id="KW-1185">Reference proteome</keyword>
<reference evidence="2" key="1">
    <citation type="submission" date="2018-05" db="EMBL/GenBank/DDBJ databases">
        <title>Draft genome of Mucuna pruriens seed.</title>
        <authorList>
            <person name="Nnadi N.E."/>
            <person name="Vos R."/>
            <person name="Hasami M.H."/>
            <person name="Devisetty U.K."/>
            <person name="Aguiy J.C."/>
        </authorList>
    </citation>
    <scope>NUCLEOTIDE SEQUENCE [LARGE SCALE GENOMIC DNA]</scope>
    <source>
        <strain evidence="2">JCA_2017</strain>
    </source>
</reference>
<dbReference type="AlphaFoldDB" id="A0A371H9Z5"/>
<sequence>MLVWEETRLKNQGNYSIHYVSQRNQEVGKKFVKKHNKGKRPLKINEAFVQIQNKSIKEYFQKDCPRREAWFEKKKFSIIHGIPYNSKSPNDKFVFMRNKVKALVEAIRTYHLMLNTGHYLDLLETLYVPSLYRNLVSLSKLNVTGYSFNFGNGCFSLFEHNHLIVNEHFSFLWHKSLSHISRERMKRLVKNEIILNLDFTDQNICVGCTKGKQTKHKNKGATRSTRLLEIVHTNICRPFDVNSFGNERYFITFIYDYSCYGYVYLLHEKSQAMNAFEIYWNEVERQLDKKVKVVMANRGGECCKRYYETGQHLGPFGKSFKNMILYAIHNVQYTTTK</sequence>
<dbReference type="PANTHER" id="PTHR42648:SF28">
    <property type="entry name" value="TRANSPOSON-ENCODED PROTEIN WITH RIBONUCLEASE H-LIKE AND RETROVIRUS ZINC FINGER-LIKE DOMAINS"/>
    <property type="match status" value="1"/>
</dbReference>
<dbReference type="InterPro" id="IPR036397">
    <property type="entry name" value="RNaseH_sf"/>
</dbReference>
<proteinExistence type="predicted"/>
<dbReference type="Gene3D" id="3.30.420.10">
    <property type="entry name" value="Ribonuclease H-like superfamily/Ribonuclease H"/>
    <property type="match status" value="1"/>
</dbReference>
<evidence type="ECO:0000313" key="3">
    <source>
        <dbReference type="Proteomes" id="UP000257109"/>
    </source>
</evidence>
<protein>
    <recommendedName>
        <fullName evidence="1">GAG-pre-integrase domain-containing protein</fullName>
    </recommendedName>
</protein>
<evidence type="ECO:0000313" key="2">
    <source>
        <dbReference type="EMBL" id="RDX99589.1"/>
    </source>
</evidence>